<evidence type="ECO:0000256" key="1">
    <source>
        <dbReference type="ARBA" id="ARBA00022737"/>
    </source>
</evidence>
<comment type="caution">
    <text evidence="2">The sequence shown here is derived from an EMBL/GenBank/DDBJ whole genome shotgun (WGS) entry which is preliminary data.</text>
</comment>
<protein>
    <submittedName>
        <fullName evidence="2">Serine/threonine-protein phosphatase 2A regulatory subunit A alpha isoform</fullName>
    </submittedName>
</protein>
<organism evidence="2 3">
    <name type="scientific">Bonamia ostreae</name>
    <dbReference type="NCBI Taxonomy" id="126728"/>
    <lineage>
        <taxon>Eukaryota</taxon>
        <taxon>Sar</taxon>
        <taxon>Rhizaria</taxon>
        <taxon>Endomyxa</taxon>
        <taxon>Ascetosporea</taxon>
        <taxon>Haplosporida</taxon>
        <taxon>Bonamia</taxon>
    </lineage>
</organism>
<dbReference type="Gene3D" id="1.25.10.10">
    <property type="entry name" value="Leucine-rich Repeat Variant"/>
    <property type="match status" value="1"/>
</dbReference>
<feature type="non-terminal residue" evidence="2">
    <location>
        <position position="1"/>
    </location>
</feature>
<keyword evidence="1" id="KW-0677">Repeat</keyword>
<sequence length="152" mass="17867">ELENFDEKFFREVESLLVDKIYRVRKEIGVGITKIYEEISPEKFNAIFWNRIVDLTNSKNYLHRSSALFILKVFKIDSQSLCKVMDKDQVLTLLPVLDKMRKDKVPNIRMHSAICYKRIAERFKDVATTVELALEELRKDSETDVVNAMSFD</sequence>
<gene>
    <name evidence="2" type="primary">PPP2R1A</name>
    <name evidence="2" type="ORF">MHBO_002072</name>
</gene>
<dbReference type="SUPFAM" id="SSF48371">
    <property type="entry name" value="ARM repeat"/>
    <property type="match status" value="1"/>
</dbReference>
<evidence type="ECO:0000313" key="2">
    <source>
        <dbReference type="EMBL" id="MES1920397.1"/>
    </source>
</evidence>
<keyword evidence="3" id="KW-1185">Reference proteome</keyword>
<dbReference type="PANTHER" id="PTHR10648:SF4">
    <property type="entry name" value="PROTEIN PHOSPHATASE 2 (FORMERLY 2A), REGULATORY SUBUNIT A, BETA ISOFORM-RELATED"/>
    <property type="match status" value="1"/>
</dbReference>
<reference evidence="2 3" key="1">
    <citation type="journal article" date="2024" name="BMC Biol.">
        <title>Comparative genomics of Ascetosporea gives new insight into the evolutionary basis for animal parasitism in Rhizaria.</title>
        <authorList>
            <person name="Hiltunen Thoren M."/>
            <person name="Onut-Brannstrom I."/>
            <person name="Alfjorden A."/>
            <person name="Peckova H."/>
            <person name="Swords F."/>
            <person name="Hooper C."/>
            <person name="Holzer A.S."/>
            <person name="Bass D."/>
            <person name="Burki F."/>
        </authorList>
    </citation>
    <scope>NUCLEOTIDE SEQUENCE [LARGE SCALE GENOMIC DNA]</scope>
    <source>
        <strain evidence="2">20-A016</strain>
    </source>
</reference>
<dbReference type="EMBL" id="JBDODL010000647">
    <property type="protein sequence ID" value="MES1920397.1"/>
    <property type="molecule type" value="Genomic_DNA"/>
</dbReference>
<dbReference type="InterPro" id="IPR016024">
    <property type="entry name" value="ARM-type_fold"/>
</dbReference>
<accession>A0ABV2AL95</accession>
<proteinExistence type="predicted"/>
<evidence type="ECO:0000313" key="3">
    <source>
        <dbReference type="Proteomes" id="UP001439008"/>
    </source>
</evidence>
<dbReference type="PANTHER" id="PTHR10648">
    <property type="entry name" value="SERINE/THREONINE-PROTEIN PHOSPHATASE PP2A 65 KDA REGULATORY SUBUNIT"/>
    <property type="match status" value="1"/>
</dbReference>
<name>A0ABV2AL95_9EUKA</name>
<dbReference type="InterPro" id="IPR011989">
    <property type="entry name" value="ARM-like"/>
</dbReference>
<dbReference type="InterPro" id="IPR051023">
    <property type="entry name" value="PP2A_Regulatory_Subunit_A"/>
</dbReference>
<dbReference type="Proteomes" id="UP001439008">
    <property type="component" value="Unassembled WGS sequence"/>
</dbReference>